<dbReference type="SUPFAM" id="SSF52317">
    <property type="entry name" value="Class I glutamine amidotransferase-like"/>
    <property type="match status" value="1"/>
</dbReference>
<keyword evidence="4 8" id="KW-0808">Transferase</keyword>
<dbReference type="InterPro" id="IPR033752">
    <property type="entry name" value="MetA_family"/>
</dbReference>
<evidence type="ECO:0000256" key="8">
    <source>
        <dbReference type="HAMAP-Rule" id="MF_00295"/>
    </source>
</evidence>
<dbReference type="GO" id="GO:0008899">
    <property type="term" value="F:homoserine O-succinyltransferase activity"/>
    <property type="evidence" value="ECO:0007669"/>
    <property type="project" value="UniProtKB-UniRule"/>
</dbReference>
<dbReference type="PANTHER" id="PTHR20919">
    <property type="entry name" value="HOMOSERINE O-SUCCINYLTRANSFERASE"/>
    <property type="match status" value="1"/>
</dbReference>
<evidence type="ECO:0000256" key="5">
    <source>
        <dbReference type="ARBA" id="ARBA00023167"/>
    </source>
</evidence>
<dbReference type="NCBIfam" id="TIGR01001">
    <property type="entry name" value="metA"/>
    <property type="match status" value="1"/>
</dbReference>
<evidence type="ECO:0000256" key="6">
    <source>
        <dbReference type="ARBA" id="ARBA00023315"/>
    </source>
</evidence>
<feature type="active site" description="Proton acceptor" evidence="8">
    <location>
        <position position="235"/>
    </location>
</feature>
<dbReference type="AlphaFoldDB" id="A0A926EAI7"/>
<evidence type="ECO:0000256" key="1">
    <source>
        <dbReference type="ARBA" id="ARBA00004496"/>
    </source>
</evidence>
<protein>
    <recommendedName>
        <fullName evidence="8">Homoserine O-acetyltransferase</fullName>
        <shortName evidence="8">HAT</shortName>
        <ecNumber evidence="8">2.3.1.31</ecNumber>
    </recommendedName>
    <alternativeName>
        <fullName evidence="8">Homoserine transacetylase</fullName>
        <shortName evidence="8">HTA</shortName>
    </alternativeName>
</protein>
<comment type="function">
    <text evidence="8">Transfers an acetyl group from acetyl-CoA to L-homoserine, forming acetyl-L-homoserine.</text>
</comment>
<organism evidence="10 11">
    <name type="scientific">Lentihominibacter hominis</name>
    <dbReference type="NCBI Taxonomy" id="2763645"/>
    <lineage>
        <taxon>Bacteria</taxon>
        <taxon>Bacillati</taxon>
        <taxon>Bacillota</taxon>
        <taxon>Clostridia</taxon>
        <taxon>Peptostreptococcales</taxon>
        <taxon>Anaerovoracaceae</taxon>
        <taxon>Lentihominibacter</taxon>
    </lineage>
</organism>
<feature type="binding site" evidence="8">
    <location>
        <position position="192"/>
    </location>
    <ligand>
        <name>substrate</name>
    </ligand>
</feature>
<keyword evidence="11" id="KW-1185">Reference proteome</keyword>
<dbReference type="PIRSF" id="PIRSF000450">
    <property type="entry name" value="H_ser_succinyltr"/>
    <property type="match status" value="1"/>
</dbReference>
<feature type="active site" evidence="8">
    <location>
        <position position="237"/>
    </location>
</feature>
<dbReference type="FunFam" id="3.40.50.880:FF:000004">
    <property type="entry name" value="Homoserine O-succinyltransferase"/>
    <property type="match status" value="1"/>
</dbReference>
<dbReference type="Proteomes" id="UP000610862">
    <property type="component" value="Unassembled WGS sequence"/>
</dbReference>
<keyword evidence="3 8" id="KW-0028">Amino-acid biosynthesis</keyword>
<evidence type="ECO:0000256" key="7">
    <source>
        <dbReference type="ARBA" id="ARBA00049043"/>
    </source>
</evidence>
<dbReference type="GO" id="GO:0005737">
    <property type="term" value="C:cytoplasm"/>
    <property type="evidence" value="ECO:0007669"/>
    <property type="project" value="UniProtKB-SubCell"/>
</dbReference>
<evidence type="ECO:0000256" key="9">
    <source>
        <dbReference type="PIRSR" id="PIRSR000450-1"/>
    </source>
</evidence>
<comment type="pathway">
    <text evidence="8">Amino-acid biosynthesis; L-methionine biosynthesis via de novo pathway; O-acetyl-L-homoserine from L-homoserine: step 1/1.</text>
</comment>
<dbReference type="PANTHER" id="PTHR20919:SF0">
    <property type="entry name" value="HOMOSERINE O-SUCCINYLTRANSFERASE"/>
    <property type="match status" value="1"/>
</dbReference>
<reference evidence="10" key="1">
    <citation type="submission" date="2020-08" db="EMBL/GenBank/DDBJ databases">
        <title>Genome public.</title>
        <authorList>
            <person name="Liu C."/>
            <person name="Sun Q."/>
        </authorList>
    </citation>
    <scope>NUCLEOTIDE SEQUENCE</scope>
    <source>
        <strain evidence="10">NSJ-24</strain>
    </source>
</reference>
<dbReference type="InterPro" id="IPR005697">
    <property type="entry name" value="HST_MetA"/>
</dbReference>
<feature type="binding site" evidence="8">
    <location>
        <position position="163"/>
    </location>
    <ligand>
        <name>substrate</name>
    </ligand>
</feature>
<comment type="similarity">
    <text evidence="8">Belongs to the MetA family.</text>
</comment>
<dbReference type="GO" id="GO:0004414">
    <property type="term" value="F:homoserine O-acetyltransferase activity"/>
    <property type="evidence" value="ECO:0007669"/>
    <property type="project" value="UniProtKB-EC"/>
</dbReference>
<accession>A0A926EAI7</accession>
<comment type="subcellular location">
    <subcellularLocation>
        <location evidence="1 8">Cytoplasm</location>
    </subcellularLocation>
</comment>
<dbReference type="HAMAP" id="MF_00295">
    <property type="entry name" value="MetA_acyltransf"/>
    <property type="match status" value="1"/>
</dbReference>
<feature type="site" description="Important for substrate specificity" evidence="8">
    <location>
        <position position="192"/>
    </location>
</feature>
<evidence type="ECO:0000256" key="3">
    <source>
        <dbReference type="ARBA" id="ARBA00022605"/>
    </source>
</evidence>
<gene>
    <name evidence="10" type="primary">metA</name>
    <name evidence="8" type="synonym">metAA</name>
    <name evidence="10" type="ORF">H8692_08190</name>
</gene>
<feature type="binding site" evidence="8">
    <location>
        <position position="249"/>
    </location>
    <ligand>
        <name>substrate</name>
    </ligand>
</feature>
<keyword evidence="2 8" id="KW-0963">Cytoplasm</keyword>
<proteinExistence type="inferred from homology"/>
<dbReference type="Pfam" id="PF04204">
    <property type="entry name" value="HTS"/>
    <property type="match status" value="1"/>
</dbReference>
<comment type="catalytic activity">
    <reaction evidence="7 8">
        <text>L-homoserine + acetyl-CoA = O-acetyl-L-homoserine + CoA</text>
        <dbReference type="Rhea" id="RHEA:13701"/>
        <dbReference type="ChEBI" id="CHEBI:57287"/>
        <dbReference type="ChEBI" id="CHEBI:57288"/>
        <dbReference type="ChEBI" id="CHEBI:57476"/>
        <dbReference type="ChEBI" id="CHEBI:57716"/>
        <dbReference type="EC" id="2.3.1.31"/>
    </reaction>
</comment>
<dbReference type="CDD" id="cd03131">
    <property type="entry name" value="GATase1_HTS"/>
    <property type="match status" value="1"/>
</dbReference>
<dbReference type="GO" id="GO:0019281">
    <property type="term" value="P:L-methionine biosynthetic process from homoserine via O-succinyl-L-homoserine and cystathionine"/>
    <property type="evidence" value="ECO:0007669"/>
    <property type="project" value="InterPro"/>
</dbReference>
<evidence type="ECO:0000313" key="11">
    <source>
        <dbReference type="Proteomes" id="UP000610862"/>
    </source>
</evidence>
<feature type="site" description="Important for acyl-CoA specificity" evidence="8">
    <location>
        <position position="111"/>
    </location>
</feature>
<evidence type="ECO:0000256" key="4">
    <source>
        <dbReference type="ARBA" id="ARBA00022679"/>
    </source>
</evidence>
<sequence>MPLIIPNGLPAAEALQSENIFTMNRGRAVTQDIRPLKIVIVNLMPTKIATETQLARVLSNSPLQVEMTLITMDSHESTHISQEHMDSFYKTIDEIKEDYFDGMILTGAPVEQMPYEDVDYWRELCEIFEFAKTHVYSNMFICWGAQASLYYHYGIGKHLLDSKVFGIFEHRVIRPHNPLVRGFDETFYAPHSRHTEVLREDIEKHEELRILADSEEVGPHIISTENGRQIFVLGHQEYDKETLAGEYFRDINKGLQIDVPKNYFKNDDPKNEILFRWRSHASLLFSNWLNYYVYQDTPYDLEELCSKRED</sequence>
<name>A0A926EAI7_9FIRM</name>
<comment type="caution">
    <text evidence="8">Lacks conserved residue(s) required for the propagation of feature annotation.</text>
</comment>
<evidence type="ECO:0000256" key="2">
    <source>
        <dbReference type="ARBA" id="ARBA00022490"/>
    </source>
</evidence>
<dbReference type="EMBL" id="JACRTA010000003">
    <property type="protein sequence ID" value="MBC8568734.1"/>
    <property type="molecule type" value="Genomic_DNA"/>
</dbReference>
<comment type="caution">
    <text evidence="10">The sequence shown here is derived from an EMBL/GenBank/DDBJ whole genome shotgun (WGS) entry which is preliminary data.</text>
</comment>
<dbReference type="InterPro" id="IPR029062">
    <property type="entry name" value="Class_I_gatase-like"/>
</dbReference>
<keyword evidence="6 8" id="KW-0012">Acyltransferase</keyword>
<keyword evidence="5 8" id="KW-0486">Methionine biosynthesis</keyword>
<dbReference type="RefSeq" id="WP_177268547.1">
    <property type="nucleotide sequence ID" value="NZ_JACRTA010000003.1"/>
</dbReference>
<dbReference type="Gene3D" id="3.40.50.880">
    <property type="match status" value="1"/>
</dbReference>
<evidence type="ECO:0000313" key="10">
    <source>
        <dbReference type="EMBL" id="MBC8568734.1"/>
    </source>
</evidence>
<dbReference type="EC" id="2.3.1.31" evidence="8"/>
<feature type="active site" description="Acyl-thioester intermediate" evidence="8 9">
    <location>
        <position position="142"/>
    </location>
</feature>